<sequence length="383" mass="44294">MTDEELNPQEIFWRDLYPFLLDHGYQLRPRFRPGWIPSWRGTNKSSMFFEDSHVLPHPKTIDAVRLSDNKEVFIKRVEKASSEVDINIYLNNPSLRSDPSNHAVPVLDILIGNDTYDFLVMPVLRFFNDPPFVFVDEVLDFIQQTLEGLVFLHRVGVAHRDCSDLNLMFDATALFPTGFHPSEQQVERSGYGLIRNILNRSDVLSAMRYYFTDFGISTYFKDASQPRLVTGNHGQDTELPELSDTVPYDPFQSDIFILGNVYKTCLIDVYSNLSFLEPLSHEMTKPAPRSRPTAEESLAAFHDIVQEQNRISLRWMLLESNITRSVRLKRHLHSMRREISRFAKRIFGFPTGLILLASVTVASFVYGPRNIISRISDTFRRRP</sequence>
<keyword evidence="1" id="KW-0472">Membrane</keyword>
<keyword evidence="1" id="KW-0812">Transmembrane</keyword>
<proteinExistence type="predicted"/>
<dbReference type="EMBL" id="KQ086083">
    <property type="protein sequence ID" value="KLO08634.1"/>
    <property type="molecule type" value="Genomic_DNA"/>
</dbReference>
<dbReference type="InterPro" id="IPR011009">
    <property type="entry name" value="Kinase-like_dom_sf"/>
</dbReference>
<evidence type="ECO:0000256" key="1">
    <source>
        <dbReference type="SAM" id="Phobius"/>
    </source>
</evidence>
<organism evidence="3 4">
    <name type="scientific">Schizopora paradoxa</name>
    <dbReference type="NCBI Taxonomy" id="27342"/>
    <lineage>
        <taxon>Eukaryota</taxon>
        <taxon>Fungi</taxon>
        <taxon>Dikarya</taxon>
        <taxon>Basidiomycota</taxon>
        <taxon>Agaricomycotina</taxon>
        <taxon>Agaricomycetes</taxon>
        <taxon>Hymenochaetales</taxon>
        <taxon>Schizoporaceae</taxon>
        <taxon>Schizopora</taxon>
    </lineage>
</organism>
<keyword evidence="4" id="KW-1185">Reference proteome</keyword>
<accession>A0A0H2R9V2</accession>
<dbReference type="SUPFAM" id="SSF56112">
    <property type="entry name" value="Protein kinase-like (PK-like)"/>
    <property type="match status" value="1"/>
</dbReference>
<dbReference type="GO" id="GO:0004672">
    <property type="term" value="F:protein kinase activity"/>
    <property type="evidence" value="ECO:0007669"/>
    <property type="project" value="InterPro"/>
</dbReference>
<dbReference type="SMART" id="SM00220">
    <property type="entry name" value="S_TKc"/>
    <property type="match status" value="1"/>
</dbReference>
<dbReference type="GO" id="GO:0005524">
    <property type="term" value="F:ATP binding"/>
    <property type="evidence" value="ECO:0007669"/>
    <property type="project" value="InterPro"/>
</dbReference>
<evidence type="ECO:0000313" key="3">
    <source>
        <dbReference type="EMBL" id="KLO08634.1"/>
    </source>
</evidence>
<evidence type="ECO:0000313" key="4">
    <source>
        <dbReference type="Proteomes" id="UP000053477"/>
    </source>
</evidence>
<feature type="domain" description="Protein kinase" evidence="2">
    <location>
        <begin position="25"/>
        <end position="383"/>
    </location>
</feature>
<dbReference type="InParanoid" id="A0A0H2R9V2"/>
<gene>
    <name evidence="3" type="ORF">SCHPADRAFT_944281</name>
</gene>
<dbReference type="Gene3D" id="1.10.510.10">
    <property type="entry name" value="Transferase(Phosphotransferase) domain 1"/>
    <property type="match status" value="1"/>
</dbReference>
<dbReference type="InterPro" id="IPR000719">
    <property type="entry name" value="Prot_kinase_dom"/>
</dbReference>
<reference evidence="3 4" key="1">
    <citation type="submission" date="2015-04" db="EMBL/GenBank/DDBJ databases">
        <title>Complete genome sequence of Schizopora paradoxa KUC8140, a cosmopolitan wood degrader in East Asia.</title>
        <authorList>
            <consortium name="DOE Joint Genome Institute"/>
            <person name="Min B."/>
            <person name="Park H."/>
            <person name="Jang Y."/>
            <person name="Kim J.-J."/>
            <person name="Kim K.H."/>
            <person name="Pangilinan J."/>
            <person name="Lipzen A."/>
            <person name="Riley R."/>
            <person name="Grigoriev I.V."/>
            <person name="Spatafora J.W."/>
            <person name="Choi I.-G."/>
        </authorList>
    </citation>
    <scope>NUCLEOTIDE SEQUENCE [LARGE SCALE GENOMIC DNA]</scope>
    <source>
        <strain evidence="3 4">KUC8140</strain>
    </source>
</reference>
<feature type="transmembrane region" description="Helical" evidence="1">
    <location>
        <begin position="346"/>
        <end position="366"/>
    </location>
</feature>
<evidence type="ECO:0000259" key="2">
    <source>
        <dbReference type="PROSITE" id="PS50011"/>
    </source>
</evidence>
<keyword evidence="1" id="KW-1133">Transmembrane helix</keyword>
<dbReference type="Proteomes" id="UP000053477">
    <property type="component" value="Unassembled WGS sequence"/>
</dbReference>
<name>A0A0H2R9V2_9AGAM</name>
<dbReference type="PROSITE" id="PS50011">
    <property type="entry name" value="PROTEIN_KINASE_DOM"/>
    <property type="match status" value="1"/>
</dbReference>
<dbReference type="OrthoDB" id="5987198at2759"/>
<protein>
    <recommendedName>
        <fullName evidence="2">Protein kinase domain-containing protein</fullName>
    </recommendedName>
</protein>
<dbReference type="AlphaFoldDB" id="A0A0H2R9V2"/>